<dbReference type="InterPro" id="IPR023465">
    <property type="entry name" value="Riboflavin_kinase_dom_sf"/>
</dbReference>
<keyword evidence="3 14" id="KW-0285">Flavoprotein</keyword>
<evidence type="ECO:0000256" key="6">
    <source>
        <dbReference type="ARBA" id="ARBA00022695"/>
    </source>
</evidence>
<dbReference type="SUPFAM" id="SSF52374">
    <property type="entry name" value="Nucleotidylyl transferase"/>
    <property type="match status" value="1"/>
</dbReference>
<protein>
    <recommendedName>
        <fullName evidence="14">Riboflavin biosynthesis protein</fullName>
    </recommendedName>
    <domain>
        <recommendedName>
            <fullName evidence="14">Riboflavin kinase</fullName>
            <ecNumber evidence="14">2.7.1.26</ecNumber>
        </recommendedName>
        <alternativeName>
            <fullName evidence="14">Flavokinase</fullName>
        </alternativeName>
    </domain>
    <domain>
        <recommendedName>
            <fullName evidence="14">FMN adenylyltransferase</fullName>
            <ecNumber evidence="14">2.7.7.2</ecNumber>
        </recommendedName>
        <alternativeName>
            <fullName evidence="14">FAD pyrophosphorylase</fullName>
        </alternativeName>
        <alternativeName>
            <fullName evidence="14">FAD synthase</fullName>
        </alternativeName>
    </domain>
</protein>
<dbReference type="Gene3D" id="3.40.50.620">
    <property type="entry name" value="HUPs"/>
    <property type="match status" value="1"/>
</dbReference>
<dbReference type="Proteomes" id="UP000704762">
    <property type="component" value="Unassembled WGS sequence"/>
</dbReference>
<dbReference type="RefSeq" id="WP_204919620.1">
    <property type="nucleotide sequence ID" value="NZ_BAAAQP010000003.1"/>
</dbReference>
<comment type="catalytic activity">
    <reaction evidence="12 14">
        <text>riboflavin + ATP = FMN + ADP + H(+)</text>
        <dbReference type="Rhea" id="RHEA:14357"/>
        <dbReference type="ChEBI" id="CHEBI:15378"/>
        <dbReference type="ChEBI" id="CHEBI:30616"/>
        <dbReference type="ChEBI" id="CHEBI:57986"/>
        <dbReference type="ChEBI" id="CHEBI:58210"/>
        <dbReference type="ChEBI" id="CHEBI:456216"/>
        <dbReference type="EC" id="2.7.1.26"/>
    </reaction>
</comment>
<gene>
    <name evidence="16" type="ORF">JOE57_003251</name>
</gene>
<dbReference type="NCBIfam" id="NF004160">
    <property type="entry name" value="PRK05627.1-3"/>
    <property type="match status" value="1"/>
</dbReference>
<dbReference type="Pfam" id="PF01687">
    <property type="entry name" value="Flavokinase"/>
    <property type="match status" value="1"/>
</dbReference>
<evidence type="ECO:0000256" key="8">
    <source>
        <dbReference type="ARBA" id="ARBA00022777"/>
    </source>
</evidence>
<dbReference type="EC" id="2.7.7.2" evidence="14"/>
<accession>A0ABS2RMU0</accession>
<keyword evidence="5 14" id="KW-0808">Transferase</keyword>
<dbReference type="EC" id="2.7.1.26" evidence="14"/>
<evidence type="ECO:0000256" key="9">
    <source>
        <dbReference type="ARBA" id="ARBA00022827"/>
    </source>
</evidence>
<dbReference type="InterPro" id="IPR002606">
    <property type="entry name" value="Riboflavin_kinase_bac"/>
</dbReference>
<evidence type="ECO:0000256" key="14">
    <source>
        <dbReference type="PIRNR" id="PIRNR004491"/>
    </source>
</evidence>
<comment type="catalytic activity">
    <reaction evidence="13 14">
        <text>FMN + ATP + H(+) = FAD + diphosphate</text>
        <dbReference type="Rhea" id="RHEA:17237"/>
        <dbReference type="ChEBI" id="CHEBI:15378"/>
        <dbReference type="ChEBI" id="CHEBI:30616"/>
        <dbReference type="ChEBI" id="CHEBI:33019"/>
        <dbReference type="ChEBI" id="CHEBI:57692"/>
        <dbReference type="ChEBI" id="CHEBI:58210"/>
        <dbReference type="EC" id="2.7.7.2"/>
    </reaction>
</comment>
<dbReference type="NCBIfam" id="TIGR00125">
    <property type="entry name" value="cyt_tran_rel"/>
    <property type="match status" value="1"/>
</dbReference>
<keyword evidence="11" id="KW-0511">Multifunctional enzyme</keyword>
<dbReference type="InterPro" id="IPR004821">
    <property type="entry name" value="Cyt_trans-like"/>
</dbReference>
<dbReference type="PIRSF" id="PIRSF004491">
    <property type="entry name" value="FAD_Synth"/>
    <property type="match status" value="1"/>
</dbReference>
<evidence type="ECO:0000256" key="4">
    <source>
        <dbReference type="ARBA" id="ARBA00022643"/>
    </source>
</evidence>
<evidence type="ECO:0000256" key="11">
    <source>
        <dbReference type="ARBA" id="ARBA00023268"/>
    </source>
</evidence>
<feature type="domain" description="Riboflavin kinase" evidence="15">
    <location>
        <begin position="172"/>
        <end position="301"/>
    </location>
</feature>
<organism evidence="16 17">
    <name type="scientific">Microlunatus panaciterrae</name>
    <dbReference type="NCBI Taxonomy" id="400768"/>
    <lineage>
        <taxon>Bacteria</taxon>
        <taxon>Bacillati</taxon>
        <taxon>Actinomycetota</taxon>
        <taxon>Actinomycetes</taxon>
        <taxon>Propionibacteriales</taxon>
        <taxon>Propionibacteriaceae</taxon>
        <taxon>Microlunatus</taxon>
    </lineage>
</organism>
<dbReference type="InterPro" id="IPR014729">
    <property type="entry name" value="Rossmann-like_a/b/a_fold"/>
</dbReference>
<dbReference type="CDD" id="cd02064">
    <property type="entry name" value="FAD_synthetase_N"/>
    <property type="match status" value="1"/>
</dbReference>
<evidence type="ECO:0000256" key="2">
    <source>
        <dbReference type="ARBA" id="ARBA00005201"/>
    </source>
</evidence>
<keyword evidence="6 14" id="KW-0548">Nucleotidyltransferase</keyword>
<dbReference type="InterPro" id="IPR015865">
    <property type="entry name" value="Riboflavin_kinase_bac/euk"/>
</dbReference>
<dbReference type="Pfam" id="PF06574">
    <property type="entry name" value="FAD_syn"/>
    <property type="match status" value="1"/>
</dbReference>
<reference evidence="16 17" key="1">
    <citation type="submission" date="2021-01" db="EMBL/GenBank/DDBJ databases">
        <title>Sequencing the genomes of 1000 actinobacteria strains.</title>
        <authorList>
            <person name="Klenk H.-P."/>
        </authorList>
    </citation>
    <scope>NUCLEOTIDE SEQUENCE [LARGE SCALE GENOMIC DNA]</scope>
    <source>
        <strain evidence="16 17">DSM 18662</strain>
    </source>
</reference>
<dbReference type="GO" id="GO:0008531">
    <property type="term" value="F:riboflavin kinase activity"/>
    <property type="evidence" value="ECO:0007669"/>
    <property type="project" value="UniProtKB-EC"/>
</dbReference>
<comment type="similarity">
    <text evidence="14">Belongs to the ribF family.</text>
</comment>
<keyword evidence="10 14" id="KW-0067">ATP-binding</keyword>
<evidence type="ECO:0000256" key="7">
    <source>
        <dbReference type="ARBA" id="ARBA00022741"/>
    </source>
</evidence>
<dbReference type="PANTHER" id="PTHR22749">
    <property type="entry name" value="RIBOFLAVIN KINASE/FMN ADENYLYLTRANSFERASE"/>
    <property type="match status" value="1"/>
</dbReference>
<keyword evidence="9 14" id="KW-0274">FAD</keyword>
<evidence type="ECO:0000256" key="12">
    <source>
        <dbReference type="ARBA" id="ARBA00047880"/>
    </source>
</evidence>
<evidence type="ECO:0000313" key="16">
    <source>
        <dbReference type="EMBL" id="MBM7800330.1"/>
    </source>
</evidence>
<dbReference type="EMBL" id="JAFBCF010000001">
    <property type="protein sequence ID" value="MBM7800330.1"/>
    <property type="molecule type" value="Genomic_DNA"/>
</dbReference>
<dbReference type="SUPFAM" id="SSF82114">
    <property type="entry name" value="Riboflavin kinase-like"/>
    <property type="match status" value="1"/>
</dbReference>
<dbReference type="InterPro" id="IPR023468">
    <property type="entry name" value="Riboflavin_kinase"/>
</dbReference>
<keyword evidence="7 14" id="KW-0547">Nucleotide-binding</keyword>
<dbReference type="GO" id="GO:0003919">
    <property type="term" value="F:FMN adenylyltransferase activity"/>
    <property type="evidence" value="ECO:0007669"/>
    <property type="project" value="UniProtKB-EC"/>
</dbReference>
<evidence type="ECO:0000259" key="15">
    <source>
        <dbReference type="SMART" id="SM00904"/>
    </source>
</evidence>
<keyword evidence="17" id="KW-1185">Reference proteome</keyword>
<evidence type="ECO:0000256" key="3">
    <source>
        <dbReference type="ARBA" id="ARBA00022630"/>
    </source>
</evidence>
<evidence type="ECO:0000256" key="13">
    <source>
        <dbReference type="ARBA" id="ARBA00049494"/>
    </source>
</evidence>
<dbReference type="NCBIfam" id="TIGR00083">
    <property type="entry name" value="ribF"/>
    <property type="match status" value="1"/>
</dbReference>
<dbReference type="Gene3D" id="2.40.30.30">
    <property type="entry name" value="Riboflavin kinase-like"/>
    <property type="match status" value="1"/>
</dbReference>
<comment type="caution">
    <text evidence="16">The sequence shown here is derived from an EMBL/GenBank/DDBJ whole genome shotgun (WGS) entry which is preliminary data.</text>
</comment>
<sequence>MTSEAPAAPSVVIIGNFDGVHRGHVELAHTAARSEPNTRLVAVTFWPHPMSVIRPDRAPLLLTSLPRRKELLHSVGVDEVVVVDFTPEVANWSPEKFVDEIIRPLNPVRIVVGQNFRFGFRAAGTVQTLNELSHGQWTVQALPLLTDGTVPSSSTLIRHAVAEGDFGRVRELTDHVFRYSGVVVKGAQRGREMGFPTANVDVEPGMAVPEDGVYAGWVTRQDSADAERWPAAISVGSNPTFAGESRRIEAYVLDRDDLELYGVPIAIDFYLRLRGQVKYEGMPALVRQMRLDVEQARHLLAGLEEH</sequence>
<keyword evidence="4 14" id="KW-0288">FMN</keyword>
<evidence type="ECO:0000256" key="5">
    <source>
        <dbReference type="ARBA" id="ARBA00022679"/>
    </source>
</evidence>
<evidence type="ECO:0000256" key="10">
    <source>
        <dbReference type="ARBA" id="ARBA00022840"/>
    </source>
</evidence>
<dbReference type="InterPro" id="IPR015864">
    <property type="entry name" value="FAD_synthase"/>
</dbReference>
<dbReference type="SMART" id="SM00904">
    <property type="entry name" value="Flavokinase"/>
    <property type="match status" value="1"/>
</dbReference>
<keyword evidence="8 14" id="KW-0418">Kinase</keyword>
<comment type="pathway">
    <text evidence="2 14">Cofactor biosynthesis; FMN biosynthesis; FMN from riboflavin (ATP route): step 1/1.</text>
</comment>
<evidence type="ECO:0000256" key="1">
    <source>
        <dbReference type="ARBA" id="ARBA00004726"/>
    </source>
</evidence>
<proteinExistence type="inferred from homology"/>
<comment type="pathway">
    <text evidence="1 14">Cofactor biosynthesis; FAD biosynthesis; FAD from FMN: step 1/1.</text>
</comment>
<name>A0ABS2RMU0_9ACTN</name>
<evidence type="ECO:0000313" key="17">
    <source>
        <dbReference type="Proteomes" id="UP000704762"/>
    </source>
</evidence>
<dbReference type="PANTHER" id="PTHR22749:SF6">
    <property type="entry name" value="RIBOFLAVIN KINASE"/>
    <property type="match status" value="1"/>
</dbReference>